<dbReference type="EMBL" id="JABCRI010000004">
    <property type="protein sequence ID" value="KAF8407837.1"/>
    <property type="molecule type" value="Genomic_DNA"/>
</dbReference>
<proteinExistence type="predicted"/>
<dbReference type="AlphaFoldDB" id="A0A835DPP6"/>
<keyword evidence="2" id="KW-1185">Reference proteome</keyword>
<organism evidence="1 2">
    <name type="scientific">Tetracentron sinense</name>
    <name type="common">Spur-leaf</name>
    <dbReference type="NCBI Taxonomy" id="13715"/>
    <lineage>
        <taxon>Eukaryota</taxon>
        <taxon>Viridiplantae</taxon>
        <taxon>Streptophyta</taxon>
        <taxon>Embryophyta</taxon>
        <taxon>Tracheophyta</taxon>
        <taxon>Spermatophyta</taxon>
        <taxon>Magnoliopsida</taxon>
        <taxon>Trochodendrales</taxon>
        <taxon>Trochodendraceae</taxon>
        <taxon>Tetracentron</taxon>
    </lineage>
</organism>
<sequence>MKMSISQIKEGDDRVSQAQGREENMVLMYPTLEDQCFFPVMFQDFASMSNTLEEAALWDGLWNLDDIHDHVDHTCANNHTSINLYKIQITLQNILAQWFFVNAPSIAITQRLFSLSPSSPVAFTSPAAQSNTSIAAAILSIFDDGSTSPQLVVSHNHGGNSHLLICRRSARTISLQLRSPLSPAKPANFESDHLHLLRLYSPVSFDPSKSSLTRASAPNKQSAAVTHLWWLQPNTGNSSSTITSAHTNCSFGELQH</sequence>
<dbReference type="Proteomes" id="UP000655225">
    <property type="component" value="Unassembled WGS sequence"/>
</dbReference>
<protein>
    <submittedName>
        <fullName evidence="1">Uncharacterized protein</fullName>
    </submittedName>
</protein>
<name>A0A835DPP6_TETSI</name>
<comment type="caution">
    <text evidence="1">The sequence shown here is derived from an EMBL/GenBank/DDBJ whole genome shotgun (WGS) entry which is preliminary data.</text>
</comment>
<accession>A0A835DPP6</accession>
<evidence type="ECO:0000313" key="2">
    <source>
        <dbReference type="Proteomes" id="UP000655225"/>
    </source>
</evidence>
<reference evidence="1 2" key="1">
    <citation type="submission" date="2020-04" db="EMBL/GenBank/DDBJ databases">
        <title>Plant Genome Project.</title>
        <authorList>
            <person name="Zhang R.-G."/>
        </authorList>
    </citation>
    <scope>NUCLEOTIDE SEQUENCE [LARGE SCALE GENOMIC DNA]</scope>
    <source>
        <strain evidence="1">YNK0</strain>
        <tissue evidence="1">Leaf</tissue>
    </source>
</reference>
<evidence type="ECO:0000313" key="1">
    <source>
        <dbReference type="EMBL" id="KAF8407837.1"/>
    </source>
</evidence>
<gene>
    <name evidence="1" type="ORF">HHK36_006973</name>
</gene>